<accession>A0AAW6EDK7</accession>
<dbReference type="PANTHER" id="PTHR43140">
    <property type="entry name" value="TYPE-1 RESTRICTION ENZYME ECOKI SPECIFICITY PROTEIN"/>
    <property type="match status" value="1"/>
</dbReference>
<dbReference type="Proteomes" id="UP001211015">
    <property type="component" value="Unassembled WGS sequence"/>
</dbReference>
<dbReference type="AlphaFoldDB" id="A0AAW6EDK7"/>
<dbReference type="InterPro" id="IPR051212">
    <property type="entry name" value="Type-I_RE_S_subunit"/>
</dbReference>
<dbReference type="InterPro" id="IPR000055">
    <property type="entry name" value="Restrct_endonuc_typeI_TRD"/>
</dbReference>
<feature type="domain" description="Type I restriction modification DNA specificity" evidence="5">
    <location>
        <begin position="243"/>
        <end position="412"/>
    </location>
</feature>
<dbReference type="GO" id="GO:0009307">
    <property type="term" value="P:DNA restriction-modification system"/>
    <property type="evidence" value="ECO:0007669"/>
    <property type="project" value="UniProtKB-KW"/>
</dbReference>
<keyword evidence="6" id="KW-0378">Hydrolase</keyword>
<dbReference type="Gene3D" id="1.10.287.1120">
    <property type="entry name" value="Bipartite methylase S protein"/>
    <property type="match status" value="1"/>
</dbReference>
<feature type="domain" description="Type I restriction modification DNA specificity" evidence="5">
    <location>
        <begin position="16"/>
        <end position="199"/>
    </location>
</feature>
<dbReference type="GO" id="GO:0016787">
    <property type="term" value="F:hydrolase activity"/>
    <property type="evidence" value="ECO:0007669"/>
    <property type="project" value="UniProtKB-KW"/>
</dbReference>
<evidence type="ECO:0000313" key="6">
    <source>
        <dbReference type="EMBL" id="MDB8745829.1"/>
    </source>
</evidence>
<dbReference type="EMBL" id="JAQMLV010000020">
    <property type="protein sequence ID" value="MDB8745829.1"/>
    <property type="molecule type" value="Genomic_DNA"/>
</dbReference>
<keyword evidence="3" id="KW-0238">DNA-binding</keyword>
<comment type="subunit">
    <text evidence="4">The methyltransferase is composed of M and S polypeptides.</text>
</comment>
<dbReference type="Gene3D" id="3.90.220.20">
    <property type="entry name" value="DNA methylase specificity domains"/>
    <property type="match status" value="2"/>
</dbReference>
<dbReference type="GO" id="GO:0004519">
    <property type="term" value="F:endonuclease activity"/>
    <property type="evidence" value="ECO:0007669"/>
    <property type="project" value="UniProtKB-KW"/>
</dbReference>
<dbReference type="EC" id="3.1.21.-" evidence="6"/>
<protein>
    <submittedName>
        <fullName evidence="6">Restriction endonuclease subunit S</fullName>
        <ecNumber evidence="6">3.1.21.-</ecNumber>
    </submittedName>
</protein>
<dbReference type="PANTHER" id="PTHR43140:SF1">
    <property type="entry name" value="TYPE I RESTRICTION ENZYME ECOKI SPECIFICITY SUBUNIT"/>
    <property type="match status" value="1"/>
</dbReference>
<dbReference type="GO" id="GO:0003677">
    <property type="term" value="F:DNA binding"/>
    <property type="evidence" value="ECO:0007669"/>
    <property type="project" value="UniProtKB-KW"/>
</dbReference>
<dbReference type="InterPro" id="IPR044946">
    <property type="entry name" value="Restrct_endonuc_typeI_TRD_sf"/>
</dbReference>
<gene>
    <name evidence="6" type="ORF">PNU62_12440</name>
</gene>
<evidence type="ECO:0000256" key="2">
    <source>
        <dbReference type="ARBA" id="ARBA00022747"/>
    </source>
</evidence>
<comment type="caution">
    <text evidence="6">The sequence shown here is derived from an EMBL/GenBank/DDBJ whole genome shotgun (WGS) entry which is preliminary data.</text>
</comment>
<sequence length="434" mass="49085">MREMKDSGIEWIGIIPSDWKISRIKYVATFINGDRGANYPSGSDLVDEGIIFLTSNNIHGTMLDCCSEISKYITTDRYSILGGAKIALGDIIYCLRGSVGNCAINKEATEGTVASSLVDIRPTKIHPEYLNYILQSPINSVQTLAYMNGSCAANLSAENVANYYFIEPPVTKQRIISAFLDSKCSEIDSIISDIQSQIEALEEYKRSVITEAVTKGLDPDVEMRDSGIEWLGFIPSTWQTRKGKYIFVQRNERGNSIELQLLSPTQKYGVIPQDLYEEISGYKAVKLDEKTDYSLLKTIHKGDYCISLRSFQGGFEYSEYEGVVSPAYQVFYPVIEVFRGYYKHLFKTQIFIDKMNSFTMSLRDGKNIAFADFGNTYLPIPPIQEQQQITDYLDSKCAEIDSIIAEKKQQIETIEEYKKSLIFEYVTGKKEVIV</sequence>
<evidence type="ECO:0000259" key="5">
    <source>
        <dbReference type="Pfam" id="PF01420"/>
    </source>
</evidence>
<organism evidence="6 7">
    <name type="scientific">Ruminococcus bicirculans</name>
    <name type="common">ex Wegman et al. 2014</name>
    <dbReference type="NCBI Taxonomy" id="1160721"/>
    <lineage>
        <taxon>Bacteria</taxon>
        <taxon>Bacillati</taxon>
        <taxon>Bacillota</taxon>
        <taxon>Clostridia</taxon>
        <taxon>Eubacteriales</taxon>
        <taxon>Oscillospiraceae</taxon>
        <taxon>Ruminococcus</taxon>
    </lineage>
</organism>
<evidence type="ECO:0000256" key="3">
    <source>
        <dbReference type="ARBA" id="ARBA00023125"/>
    </source>
</evidence>
<keyword evidence="6" id="KW-0540">Nuclease</keyword>
<evidence type="ECO:0000313" key="7">
    <source>
        <dbReference type="Proteomes" id="UP001211015"/>
    </source>
</evidence>
<reference evidence="6" key="1">
    <citation type="submission" date="2023-01" db="EMBL/GenBank/DDBJ databases">
        <title>Human gut microbiome strain richness.</title>
        <authorList>
            <person name="Chen-Liaw A."/>
        </authorList>
    </citation>
    <scope>NUCLEOTIDE SEQUENCE</scope>
    <source>
        <strain evidence="6">1001275st1_F4_1001275B_160808</strain>
    </source>
</reference>
<keyword evidence="6" id="KW-0255">Endonuclease</keyword>
<dbReference type="SUPFAM" id="SSF116734">
    <property type="entry name" value="DNA methylase specificity domain"/>
    <property type="match status" value="2"/>
</dbReference>
<proteinExistence type="inferred from homology"/>
<name>A0AAW6EDK7_9FIRM</name>
<dbReference type="RefSeq" id="WP_046438123.1">
    <property type="nucleotide sequence ID" value="NZ_DAWBUL010000118.1"/>
</dbReference>
<keyword evidence="2" id="KW-0680">Restriction system</keyword>
<evidence type="ECO:0000256" key="4">
    <source>
        <dbReference type="ARBA" id="ARBA00038652"/>
    </source>
</evidence>
<dbReference type="Pfam" id="PF01420">
    <property type="entry name" value="Methylase_S"/>
    <property type="match status" value="2"/>
</dbReference>
<comment type="similarity">
    <text evidence="1">Belongs to the type-I restriction system S methylase family.</text>
</comment>
<evidence type="ECO:0000256" key="1">
    <source>
        <dbReference type="ARBA" id="ARBA00010923"/>
    </source>
</evidence>